<sequence length="102" mass="11062">MNTKGLKIGVPRRRPKPPRLLICKTLGFWELLSAFNIVFLIVHCGFSLLEIGSLFVKVAPATPIEKPATAISGRPLRSVSPFTPISTGSFPEICGNNCEIPS</sequence>
<evidence type="ECO:0000313" key="3">
    <source>
        <dbReference type="Proteomes" id="UP001085076"/>
    </source>
</evidence>
<keyword evidence="1" id="KW-0812">Transmembrane</keyword>
<dbReference type="Proteomes" id="UP001085076">
    <property type="component" value="Miscellaneous, Linkage group lg03"/>
</dbReference>
<evidence type="ECO:0008006" key="4">
    <source>
        <dbReference type="Google" id="ProtNLM"/>
    </source>
</evidence>
<keyword evidence="3" id="KW-1185">Reference proteome</keyword>
<organism evidence="2 3">
    <name type="scientific">Dioscorea zingiberensis</name>
    <dbReference type="NCBI Taxonomy" id="325984"/>
    <lineage>
        <taxon>Eukaryota</taxon>
        <taxon>Viridiplantae</taxon>
        <taxon>Streptophyta</taxon>
        <taxon>Embryophyta</taxon>
        <taxon>Tracheophyta</taxon>
        <taxon>Spermatophyta</taxon>
        <taxon>Magnoliopsida</taxon>
        <taxon>Liliopsida</taxon>
        <taxon>Dioscoreales</taxon>
        <taxon>Dioscoreaceae</taxon>
        <taxon>Dioscorea</taxon>
    </lineage>
</organism>
<reference evidence="2" key="1">
    <citation type="submission" date="2021-03" db="EMBL/GenBank/DDBJ databases">
        <authorList>
            <person name="Li Z."/>
            <person name="Yang C."/>
        </authorList>
    </citation>
    <scope>NUCLEOTIDE SEQUENCE</scope>
    <source>
        <strain evidence="2">Dzin_1.0</strain>
        <tissue evidence="2">Leaf</tissue>
    </source>
</reference>
<accession>A0A9D5HIS2</accession>
<evidence type="ECO:0000313" key="2">
    <source>
        <dbReference type="EMBL" id="KAJ0978105.1"/>
    </source>
</evidence>
<protein>
    <recommendedName>
        <fullName evidence="4">Transmembrane protein</fullName>
    </recommendedName>
</protein>
<keyword evidence="1" id="KW-1133">Transmembrane helix</keyword>
<reference evidence="2" key="2">
    <citation type="journal article" date="2022" name="Hortic Res">
        <title>The genome of Dioscorea zingiberensis sheds light on the biosynthesis, origin and evolution of the medicinally important diosgenin saponins.</title>
        <authorList>
            <person name="Li Y."/>
            <person name="Tan C."/>
            <person name="Li Z."/>
            <person name="Guo J."/>
            <person name="Li S."/>
            <person name="Chen X."/>
            <person name="Wang C."/>
            <person name="Dai X."/>
            <person name="Yang H."/>
            <person name="Song W."/>
            <person name="Hou L."/>
            <person name="Xu J."/>
            <person name="Tong Z."/>
            <person name="Xu A."/>
            <person name="Yuan X."/>
            <person name="Wang W."/>
            <person name="Yang Q."/>
            <person name="Chen L."/>
            <person name="Sun Z."/>
            <person name="Wang K."/>
            <person name="Pan B."/>
            <person name="Chen J."/>
            <person name="Bao Y."/>
            <person name="Liu F."/>
            <person name="Qi X."/>
            <person name="Gang D.R."/>
            <person name="Wen J."/>
            <person name="Li J."/>
        </authorList>
    </citation>
    <scope>NUCLEOTIDE SEQUENCE</scope>
    <source>
        <strain evidence="2">Dzin_1.0</strain>
    </source>
</reference>
<feature type="transmembrane region" description="Helical" evidence="1">
    <location>
        <begin position="21"/>
        <end position="42"/>
    </location>
</feature>
<keyword evidence="1" id="KW-0472">Membrane</keyword>
<dbReference type="AlphaFoldDB" id="A0A9D5HIS2"/>
<name>A0A9D5HIS2_9LILI</name>
<evidence type="ECO:0000256" key="1">
    <source>
        <dbReference type="SAM" id="Phobius"/>
    </source>
</evidence>
<gene>
    <name evidence="2" type="ORF">J5N97_013579</name>
</gene>
<dbReference type="EMBL" id="JAGGNH010000003">
    <property type="protein sequence ID" value="KAJ0978105.1"/>
    <property type="molecule type" value="Genomic_DNA"/>
</dbReference>
<proteinExistence type="predicted"/>
<comment type="caution">
    <text evidence="2">The sequence shown here is derived from an EMBL/GenBank/DDBJ whole genome shotgun (WGS) entry which is preliminary data.</text>
</comment>